<accession>A0A1W1BND7</accession>
<dbReference type="AlphaFoldDB" id="A0A1W1BND7"/>
<sequence>MAVKKTLKFVQNISQSLLKKIGLIRDIQRYKCNKKFQLKRHN</sequence>
<name>A0A1W1BND7_9ZZZZ</name>
<gene>
    <name evidence="1" type="ORF">MNB_SV-8-288</name>
</gene>
<dbReference type="EMBL" id="FPHD01000028">
    <property type="protein sequence ID" value="SFV55002.1"/>
    <property type="molecule type" value="Genomic_DNA"/>
</dbReference>
<protein>
    <submittedName>
        <fullName evidence="1">Uncharacterized protein</fullName>
    </submittedName>
</protein>
<evidence type="ECO:0000313" key="1">
    <source>
        <dbReference type="EMBL" id="SFV55002.1"/>
    </source>
</evidence>
<organism evidence="1">
    <name type="scientific">hydrothermal vent metagenome</name>
    <dbReference type="NCBI Taxonomy" id="652676"/>
    <lineage>
        <taxon>unclassified sequences</taxon>
        <taxon>metagenomes</taxon>
        <taxon>ecological metagenomes</taxon>
    </lineage>
</organism>
<proteinExistence type="predicted"/>
<reference evidence="1" key="1">
    <citation type="submission" date="2016-10" db="EMBL/GenBank/DDBJ databases">
        <authorList>
            <person name="de Groot N.N."/>
        </authorList>
    </citation>
    <scope>NUCLEOTIDE SEQUENCE</scope>
</reference>